<dbReference type="Gene3D" id="3.10.610.10">
    <property type="entry name" value="GSPII I/J protein-like"/>
    <property type="match status" value="1"/>
</dbReference>
<comment type="similarity">
    <text evidence="2">Belongs to the GSP J family.</text>
</comment>
<dbReference type="InterPro" id="IPR010055">
    <property type="entry name" value="T2SS_protein-GspJ"/>
</dbReference>
<evidence type="ECO:0000256" key="3">
    <source>
        <dbReference type="ARBA" id="ARBA00021539"/>
    </source>
</evidence>
<gene>
    <name evidence="11" type="ORF">C8J24_2286</name>
</gene>
<keyword evidence="9 10" id="KW-0472">Membrane</keyword>
<dbReference type="Pfam" id="PF07963">
    <property type="entry name" value="N_methyl"/>
    <property type="match status" value="1"/>
</dbReference>
<dbReference type="GO" id="GO:0015628">
    <property type="term" value="P:protein secretion by the type II secretion system"/>
    <property type="evidence" value="ECO:0007669"/>
    <property type="project" value="InterPro"/>
</dbReference>
<evidence type="ECO:0000256" key="10">
    <source>
        <dbReference type="SAM" id="Phobius"/>
    </source>
</evidence>
<evidence type="ECO:0000313" key="12">
    <source>
        <dbReference type="Proteomes" id="UP000240996"/>
    </source>
</evidence>
<evidence type="ECO:0000256" key="6">
    <source>
        <dbReference type="ARBA" id="ARBA00022519"/>
    </source>
</evidence>
<keyword evidence="6" id="KW-0997">Cell inner membrane</keyword>
<evidence type="ECO:0000256" key="8">
    <source>
        <dbReference type="ARBA" id="ARBA00022989"/>
    </source>
</evidence>
<keyword evidence="12" id="KW-1185">Reference proteome</keyword>
<dbReference type="InterPro" id="IPR045584">
    <property type="entry name" value="Pilin-like"/>
</dbReference>
<dbReference type="Pfam" id="PF11612">
    <property type="entry name" value="T2SSJ"/>
    <property type="match status" value="1"/>
</dbReference>
<dbReference type="InterPro" id="IPR012902">
    <property type="entry name" value="N_methyl_site"/>
</dbReference>
<sequence>MTARRAVRLGVAGRVAHDGLGGRVISLAVIPADAGTHGRGRGAAGRWVPGQARDDGVGGGVISLAVIPANAGTQGCGRGAAGRWVPGQARDDGVGRRSAEHGFTLVEVMVSLLIFGMIAAAGVAILSFSVKAQIATGTKLDDLGALTRTMSILSADLGQAALRGTRDESGAPLPAFVGESGSDVAPMLRLVRGGWTNIDGAARSSTQKVAYRVADGALQRIAYPMVDGAPPLPPAMLLPNVRQVRLRYRLGGAWSDRWDGVQGVPLPEAMELSVQRTDGLVYRQLFLVGSGYAPPAREVQNEAP</sequence>
<name>A0A2T4YRC2_9SPHN</name>
<comment type="caution">
    <text evidence="11">The sequence shown here is derived from an EMBL/GenBank/DDBJ whole genome shotgun (WGS) entry which is preliminary data.</text>
</comment>
<evidence type="ECO:0000256" key="2">
    <source>
        <dbReference type="ARBA" id="ARBA00011084"/>
    </source>
</evidence>
<dbReference type="PROSITE" id="PS00409">
    <property type="entry name" value="PROKAR_NTER_METHYL"/>
    <property type="match status" value="1"/>
</dbReference>
<proteinExistence type="inferred from homology"/>
<dbReference type="PANTHER" id="PTHR39583:SF2">
    <property type="entry name" value="TYPE II SECRETION SYSTEM PROTEIN J"/>
    <property type="match status" value="1"/>
</dbReference>
<evidence type="ECO:0000256" key="7">
    <source>
        <dbReference type="ARBA" id="ARBA00022692"/>
    </source>
</evidence>
<dbReference type="SUPFAM" id="SSF54523">
    <property type="entry name" value="Pili subunits"/>
    <property type="match status" value="1"/>
</dbReference>
<organism evidence="11 12">
    <name type="scientific">Sphingomonas aerolata</name>
    <dbReference type="NCBI Taxonomy" id="185951"/>
    <lineage>
        <taxon>Bacteria</taxon>
        <taxon>Pseudomonadati</taxon>
        <taxon>Pseudomonadota</taxon>
        <taxon>Alphaproteobacteria</taxon>
        <taxon>Sphingomonadales</taxon>
        <taxon>Sphingomonadaceae</taxon>
        <taxon>Sphingomonas</taxon>
    </lineage>
</organism>
<keyword evidence="4" id="KW-1003">Cell membrane</keyword>
<reference evidence="11 12" key="1">
    <citation type="submission" date="2018-04" db="EMBL/GenBank/DDBJ databases">
        <title>Genomic Encyclopedia of Type Strains, Phase III (KMG-III): the genomes of soil and plant-associated and newly described type strains.</title>
        <authorList>
            <person name="Whitman W."/>
        </authorList>
    </citation>
    <scope>NUCLEOTIDE SEQUENCE [LARGE SCALE GENOMIC DNA]</scope>
    <source>
        <strain evidence="11 12">NW12</strain>
    </source>
</reference>
<dbReference type="NCBIfam" id="TIGR02532">
    <property type="entry name" value="IV_pilin_GFxxxE"/>
    <property type="match status" value="1"/>
</dbReference>
<evidence type="ECO:0000256" key="1">
    <source>
        <dbReference type="ARBA" id="ARBA00004377"/>
    </source>
</evidence>
<keyword evidence="7 10" id="KW-0812">Transmembrane</keyword>
<dbReference type="Proteomes" id="UP000240996">
    <property type="component" value="Unassembled WGS sequence"/>
</dbReference>
<dbReference type="GO" id="GO:0005886">
    <property type="term" value="C:plasma membrane"/>
    <property type="evidence" value="ECO:0007669"/>
    <property type="project" value="UniProtKB-SubCell"/>
</dbReference>
<dbReference type="NCBIfam" id="TIGR01711">
    <property type="entry name" value="gspJ"/>
    <property type="match status" value="1"/>
</dbReference>
<evidence type="ECO:0000256" key="5">
    <source>
        <dbReference type="ARBA" id="ARBA00022481"/>
    </source>
</evidence>
<evidence type="ECO:0000256" key="4">
    <source>
        <dbReference type="ARBA" id="ARBA00022475"/>
    </source>
</evidence>
<dbReference type="EMBL" id="PZZN01000002">
    <property type="protein sequence ID" value="PTM46050.1"/>
    <property type="molecule type" value="Genomic_DNA"/>
</dbReference>
<keyword evidence="8 10" id="KW-1133">Transmembrane helix</keyword>
<dbReference type="AlphaFoldDB" id="A0A2T4YRC2"/>
<dbReference type="InterPro" id="IPR051621">
    <property type="entry name" value="T2SS_protein_J"/>
</dbReference>
<dbReference type="GO" id="GO:0015627">
    <property type="term" value="C:type II protein secretion system complex"/>
    <property type="evidence" value="ECO:0007669"/>
    <property type="project" value="InterPro"/>
</dbReference>
<evidence type="ECO:0000256" key="9">
    <source>
        <dbReference type="ARBA" id="ARBA00023136"/>
    </source>
</evidence>
<keyword evidence="5" id="KW-0488">Methylation</keyword>
<evidence type="ECO:0000313" key="11">
    <source>
        <dbReference type="EMBL" id="PTM46050.1"/>
    </source>
</evidence>
<protein>
    <recommendedName>
        <fullName evidence="3">Type II secretion system protein J</fullName>
    </recommendedName>
</protein>
<comment type="subcellular location">
    <subcellularLocation>
        <location evidence="1">Cell inner membrane</location>
        <topology evidence="1">Single-pass membrane protein</topology>
    </subcellularLocation>
</comment>
<dbReference type="PANTHER" id="PTHR39583">
    <property type="entry name" value="TYPE II SECRETION SYSTEM PROTEIN J-RELATED"/>
    <property type="match status" value="1"/>
</dbReference>
<feature type="transmembrane region" description="Helical" evidence="10">
    <location>
        <begin position="105"/>
        <end position="130"/>
    </location>
</feature>
<accession>A0A2T4YRC2</accession>